<sequence length="67" mass="7575">MERESESWQTGAAQQVREPLPDAAAGGELLDRLGIIESQPLDRRARGFEQLHDELMQELQRSDNEVA</sequence>
<gene>
    <name evidence="2" type="ORF">SD72_06970</name>
</gene>
<evidence type="ECO:0000256" key="1">
    <source>
        <dbReference type="SAM" id="MobiDB-lite"/>
    </source>
</evidence>
<organism evidence="2 3">
    <name type="scientific">Leucobacter komagatae</name>
    <dbReference type="NCBI Taxonomy" id="55969"/>
    <lineage>
        <taxon>Bacteria</taxon>
        <taxon>Bacillati</taxon>
        <taxon>Actinomycetota</taxon>
        <taxon>Actinomycetes</taxon>
        <taxon>Micrococcales</taxon>
        <taxon>Microbacteriaceae</taxon>
        <taxon>Leucobacter</taxon>
    </lineage>
</organism>
<proteinExistence type="predicted"/>
<dbReference type="AlphaFoldDB" id="A0A0D0ITP1"/>
<dbReference type="RefSeq" id="WP_042543693.1">
    <property type="nucleotide sequence ID" value="NZ_JXSQ01000006.1"/>
</dbReference>
<dbReference type="Proteomes" id="UP000032120">
    <property type="component" value="Unassembled WGS sequence"/>
</dbReference>
<dbReference type="EMBL" id="JXSQ01000006">
    <property type="protein sequence ID" value="KIP52908.1"/>
    <property type="molecule type" value="Genomic_DNA"/>
</dbReference>
<dbReference type="OrthoDB" id="5125441at2"/>
<evidence type="ECO:0000313" key="3">
    <source>
        <dbReference type="Proteomes" id="UP000032120"/>
    </source>
</evidence>
<name>A0A0D0ITP1_9MICO</name>
<accession>A0A0D0ITP1</accession>
<protein>
    <submittedName>
        <fullName evidence="2">Uncharacterized protein</fullName>
    </submittedName>
</protein>
<evidence type="ECO:0000313" key="2">
    <source>
        <dbReference type="EMBL" id="KIP52908.1"/>
    </source>
</evidence>
<keyword evidence="3" id="KW-1185">Reference proteome</keyword>
<feature type="region of interest" description="Disordered" evidence="1">
    <location>
        <begin position="1"/>
        <end position="25"/>
    </location>
</feature>
<comment type="caution">
    <text evidence="2">The sequence shown here is derived from an EMBL/GenBank/DDBJ whole genome shotgun (WGS) entry which is preliminary data.</text>
</comment>
<reference evidence="2 3" key="1">
    <citation type="submission" date="2015-01" db="EMBL/GenBank/DDBJ databases">
        <title>Draft genome sequence of Leucobacter komagatae strain VKM ST2845.</title>
        <authorList>
            <person name="Karlyshev A.V."/>
            <person name="Kudryashova E.B."/>
        </authorList>
    </citation>
    <scope>NUCLEOTIDE SEQUENCE [LARGE SCALE GENOMIC DNA]</scope>
    <source>
        <strain evidence="2 3">VKM ST2845</strain>
    </source>
</reference>